<dbReference type="OrthoDB" id="9766267at2"/>
<feature type="transmembrane region" description="Helical" evidence="10">
    <location>
        <begin position="228"/>
        <end position="246"/>
    </location>
</feature>
<reference evidence="11 12" key="1">
    <citation type="submission" date="2016-10" db="EMBL/GenBank/DDBJ databases">
        <title>Draft genome sequence of strain LCT isolated from the Shenzhou X spacecraft of China.</title>
        <authorList>
            <person name="Huang B."/>
        </authorList>
    </citation>
    <scope>NUCLEOTIDE SEQUENCE [LARGE SCALE GENOMIC DNA]</scope>
    <source>
        <strain evidence="11 12">LCT-H5</strain>
    </source>
</reference>
<evidence type="ECO:0000256" key="9">
    <source>
        <dbReference type="SAM" id="MobiDB-lite"/>
    </source>
</evidence>
<feature type="region of interest" description="Disordered" evidence="9">
    <location>
        <begin position="1"/>
        <end position="46"/>
    </location>
</feature>
<evidence type="ECO:0000256" key="6">
    <source>
        <dbReference type="ARBA" id="ARBA00022989"/>
    </source>
</evidence>
<feature type="compositionally biased region" description="Low complexity" evidence="9">
    <location>
        <begin position="29"/>
        <end position="42"/>
    </location>
</feature>
<evidence type="ECO:0000256" key="7">
    <source>
        <dbReference type="ARBA" id="ARBA00023136"/>
    </source>
</evidence>
<evidence type="ECO:0000313" key="11">
    <source>
        <dbReference type="EMBL" id="OIJ34959.1"/>
    </source>
</evidence>
<feature type="transmembrane region" description="Helical" evidence="10">
    <location>
        <begin position="424"/>
        <end position="454"/>
    </location>
</feature>
<comment type="subcellular location">
    <subcellularLocation>
        <location evidence="1">Membrane</location>
        <topology evidence="1">Multi-pass membrane protein</topology>
    </subcellularLocation>
</comment>
<feature type="transmembrane region" description="Helical" evidence="10">
    <location>
        <begin position="50"/>
        <end position="70"/>
    </location>
</feature>
<dbReference type="NCBIfam" id="TIGR00785">
    <property type="entry name" value="dass"/>
    <property type="match status" value="1"/>
</dbReference>
<accession>A0A1S2MYK5</accession>
<evidence type="ECO:0000256" key="2">
    <source>
        <dbReference type="ARBA" id="ARBA00006772"/>
    </source>
</evidence>
<evidence type="ECO:0000256" key="1">
    <source>
        <dbReference type="ARBA" id="ARBA00004141"/>
    </source>
</evidence>
<dbReference type="GO" id="GO:0005886">
    <property type="term" value="C:plasma membrane"/>
    <property type="evidence" value="ECO:0007669"/>
    <property type="project" value="TreeGrafter"/>
</dbReference>
<dbReference type="Pfam" id="PF00939">
    <property type="entry name" value="Na_sulph_symp"/>
    <property type="match status" value="1"/>
</dbReference>
<dbReference type="EMBL" id="MODZ01000014">
    <property type="protein sequence ID" value="OIJ34959.1"/>
    <property type="molecule type" value="Genomic_DNA"/>
</dbReference>
<feature type="transmembrane region" description="Helical" evidence="10">
    <location>
        <begin position="273"/>
        <end position="292"/>
    </location>
</feature>
<gene>
    <name evidence="11" type="ORF">BK826_09705</name>
</gene>
<evidence type="ECO:0000256" key="5">
    <source>
        <dbReference type="ARBA" id="ARBA00022692"/>
    </source>
</evidence>
<organism evidence="11 12">
    <name type="scientific">Rothia kristinae</name>
    <dbReference type="NCBI Taxonomy" id="37923"/>
    <lineage>
        <taxon>Bacteria</taxon>
        <taxon>Bacillati</taxon>
        <taxon>Actinomycetota</taxon>
        <taxon>Actinomycetes</taxon>
        <taxon>Micrococcales</taxon>
        <taxon>Micrococcaceae</taxon>
        <taxon>Rothia</taxon>
    </lineage>
</organism>
<keyword evidence="6 10" id="KW-1133">Transmembrane helix</keyword>
<feature type="transmembrane region" description="Helical" evidence="10">
    <location>
        <begin position="204"/>
        <end position="221"/>
    </location>
</feature>
<dbReference type="PANTHER" id="PTHR10283">
    <property type="entry name" value="SOLUTE CARRIER FAMILY 13 MEMBER"/>
    <property type="match status" value="1"/>
</dbReference>
<evidence type="ECO:0000313" key="12">
    <source>
        <dbReference type="Proteomes" id="UP000179540"/>
    </source>
</evidence>
<dbReference type="Proteomes" id="UP000179540">
    <property type="component" value="Unassembled WGS sequence"/>
</dbReference>
<dbReference type="GO" id="GO:1905039">
    <property type="term" value="P:carboxylic acid transmembrane transport"/>
    <property type="evidence" value="ECO:0007669"/>
    <property type="project" value="UniProtKB-ARBA"/>
</dbReference>
<feature type="transmembrane region" description="Helical" evidence="10">
    <location>
        <begin position="135"/>
        <end position="159"/>
    </location>
</feature>
<comment type="caution">
    <text evidence="11">The sequence shown here is derived from an EMBL/GenBank/DDBJ whole genome shotgun (WGS) entry which is preliminary data.</text>
</comment>
<comment type="similarity">
    <text evidence="3">Belongs to the SLC13A/DASS transporter (TC 2.A.47) family. DIT1 subfamily.</text>
</comment>
<evidence type="ECO:0000256" key="4">
    <source>
        <dbReference type="ARBA" id="ARBA00020150"/>
    </source>
</evidence>
<feature type="compositionally biased region" description="Basic and acidic residues" evidence="9">
    <location>
        <begin position="1"/>
        <end position="13"/>
    </location>
</feature>
<dbReference type="PIRSF" id="PIRSF002457">
    <property type="entry name" value="DASS"/>
    <property type="match status" value="1"/>
</dbReference>
<dbReference type="InterPro" id="IPR030676">
    <property type="entry name" value="CitT-rel"/>
</dbReference>
<evidence type="ECO:0000256" key="3">
    <source>
        <dbReference type="ARBA" id="ARBA00007349"/>
    </source>
</evidence>
<sequence>MTSPHRDHADRHPAATAEDASAEITAPDARSSGPASTAPASPTERQRAPWVSPVSFGLAVLALVVILILPTPEGLSVAGHRALAVLAFAVILWVTEAVTYPVSALLIIGLLAVLLGTAPDPEDPGELLGTKGGLTAALGGFSSSAVALVAAALALAAAMQATGLHRRLALHVLRVAGEKTSHLVAGAIVISVVLAFFVPSATARAGAVVPILLGMVAAFGLPKDSKLAALLVITAAQAVSVWNVGIKTAAAQNMVAIGFIERQLDTTVSWPQWFLWAAPWSAVMSVLLYFIMRRAIRPEVDRIDGGREVVHRELGELGPMTGAEKRLVGISVLLLLLWTTEGTVHSLDSSTVTVIAVALMLLPKVGVYDWKTVEHLVNWGTLVVFAVGISLGSVLLSTGAASWLSEKTFSAMGLENLPLLATIALVSAFTILIHLGFASATSLSSALIPVFIALAQSLPGLPDQGIGFVVIQQFVICFGFLLPVSAPQNMLAYGTGAFTTRQFLKTGIPLTVAGYLLVLLFSATYWKWIGLV</sequence>
<dbReference type="InterPro" id="IPR001898">
    <property type="entry name" value="SLC13A/DASS"/>
</dbReference>
<evidence type="ECO:0000256" key="10">
    <source>
        <dbReference type="SAM" id="Phobius"/>
    </source>
</evidence>
<feature type="transmembrane region" description="Helical" evidence="10">
    <location>
        <begin position="180"/>
        <end position="198"/>
    </location>
</feature>
<keyword evidence="7 10" id="KW-0472">Membrane</keyword>
<dbReference type="GO" id="GO:0008514">
    <property type="term" value="F:organic anion transmembrane transporter activity"/>
    <property type="evidence" value="ECO:0007669"/>
    <property type="project" value="UniProtKB-ARBA"/>
</dbReference>
<keyword evidence="5 10" id="KW-0812">Transmembrane</keyword>
<dbReference type="AlphaFoldDB" id="A0A1S2MYK5"/>
<feature type="transmembrane region" description="Helical" evidence="10">
    <location>
        <begin position="506"/>
        <end position="526"/>
    </location>
</feature>
<feature type="transmembrane region" description="Helical" evidence="10">
    <location>
        <begin position="82"/>
        <end position="115"/>
    </location>
</feature>
<protein>
    <recommendedName>
        <fullName evidence="4">Sodium-dependent dicarboxylate transporter SdcS</fullName>
    </recommendedName>
    <alternativeName>
        <fullName evidence="8">Na(+)/dicarboxylate symporter</fullName>
    </alternativeName>
</protein>
<dbReference type="PANTHER" id="PTHR10283:SF82">
    <property type="entry name" value="SOLUTE CARRIER FAMILY 13 MEMBER 2"/>
    <property type="match status" value="1"/>
</dbReference>
<comment type="similarity">
    <text evidence="2">Belongs to the SLC13A/DASS transporter (TC 2.A.47) family. NADC subfamily.</text>
</comment>
<evidence type="ECO:0000256" key="8">
    <source>
        <dbReference type="ARBA" id="ARBA00031174"/>
    </source>
</evidence>
<dbReference type="RefSeq" id="WP_075515444.1">
    <property type="nucleotide sequence ID" value="NZ_MODZ01000014.1"/>
</dbReference>
<name>A0A1S2MYK5_9MICC</name>
<feature type="transmembrane region" description="Helical" evidence="10">
    <location>
        <begin position="466"/>
        <end position="486"/>
    </location>
</feature>
<proteinExistence type="inferred from homology"/>
<feature type="transmembrane region" description="Helical" evidence="10">
    <location>
        <begin position="382"/>
        <end position="404"/>
    </location>
</feature>